<evidence type="ECO:0000256" key="4">
    <source>
        <dbReference type="ARBA" id="ARBA00023163"/>
    </source>
</evidence>
<dbReference type="Pfam" id="PF03466">
    <property type="entry name" value="LysR_substrate"/>
    <property type="match status" value="1"/>
</dbReference>
<dbReference type="InterPro" id="IPR036390">
    <property type="entry name" value="WH_DNA-bd_sf"/>
</dbReference>
<dbReference type="InterPro" id="IPR058163">
    <property type="entry name" value="LysR-type_TF_proteobact-type"/>
</dbReference>
<evidence type="ECO:0000313" key="7">
    <source>
        <dbReference type="Proteomes" id="UP001361239"/>
    </source>
</evidence>
<gene>
    <name evidence="6" type="ORF">WG901_06500</name>
</gene>
<keyword evidence="2" id="KW-0805">Transcription regulation</keyword>
<feature type="domain" description="HTH lysR-type" evidence="5">
    <location>
        <begin position="1"/>
        <end position="59"/>
    </location>
</feature>
<dbReference type="Pfam" id="PF00126">
    <property type="entry name" value="HTH_1"/>
    <property type="match status" value="1"/>
</dbReference>
<evidence type="ECO:0000256" key="2">
    <source>
        <dbReference type="ARBA" id="ARBA00023015"/>
    </source>
</evidence>
<sequence length="299" mass="32096">MDRFEMLSAFVAVADQRGFAAAARTLEVSPPAITRAVAALERHLGVTLFQRSTRAVSLTEDGAAFLDRARRILIDLREAEQIVMGGRSTPRGQLYVTAPVMFGRLHVLPAINALLSRHEGLSARMMLLDRNVRIIEEGIDVAVRIGALTDSALRVVTIGAVRQVVVASPDYLSRHGEPAHPADLGDHRCIAGSGPRLGSAWPFGARGETLVEVVPRLIVNTVDATIAAAEAGVGLANLLSYQLQDAIAAGRLVEVLADHAPAPMPVSLLYESGRAAMPAVRAFIEAMRERARHSAWGER</sequence>
<dbReference type="CDD" id="cd08471">
    <property type="entry name" value="PBP2_CrgA_like_2"/>
    <property type="match status" value="1"/>
</dbReference>
<dbReference type="RefSeq" id="WP_339586193.1">
    <property type="nucleotide sequence ID" value="NZ_JBBHJZ010000001.1"/>
</dbReference>
<dbReference type="InterPro" id="IPR005119">
    <property type="entry name" value="LysR_subst-bd"/>
</dbReference>
<dbReference type="Gene3D" id="1.10.10.10">
    <property type="entry name" value="Winged helix-like DNA-binding domain superfamily/Winged helix DNA-binding domain"/>
    <property type="match status" value="1"/>
</dbReference>
<dbReference type="PRINTS" id="PR00039">
    <property type="entry name" value="HTHLYSR"/>
</dbReference>
<evidence type="ECO:0000313" key="6">
    <source>
        <dbReference type="EMBL" id="MEJ5976276.1"/>
    </source>
</evidence>
<evidence type="ECO:0000259" key="5">
    <source>
        <dbReference type="PROSITE" id="PS50931"/>
    </source>
</evidence>
<comment type="similarity">
    <text evidence="1">Belongs to the LysR transcriptional regulatory family.</text>
</comment>
<keyword evidence="7" id="KW-1185">Reference proteome</keyword>
<dbReference type="SUPFAM" id="SSF46785">
    <property type="entry name" value="Winged helix' DNA-binding domain"/>
    <property type="match status" value="1"/>
</dbReference>
<keyword evidence="3" id="KW-0238">DNA-binding</keyword>
<protein>
    <submittedName>
        <fullName evidence="6">LysR family transcriptional regulator</fullName>
    </submittedName>
</protein>
<accession>A0ABU8RTD7</accession>
<proteinExistence type="inferred from homology"/>
<name>A0ABU8RTD7_9SPHN</name>
<comment type="caution">
    <text evidence="6">The sequence shown here is derived from an EMBL/GenBank/DDBJ whole genome shotgun (WGS) entry which is preliminary data.</text>
</comment>
<dbReference type="InterPro" id="IPR036388">
    <property type="entry name" value="WH-like_DNA-bd_sf"/>
</dbReference>
<dbReference type="PROSITE" id="PS50931">
    <property type="entry name" value="HTH_LYSR"/>
    <property type="match status" value="1"/>
</dbReference>
<dbReference type="InterPro" id="IPR000847">
    <property type="entry name" value="LysR_HTH_N"/>
</dbReference>
<dbReference type="Gene3D" id="3.40.190.290">
    <property type="match status" value="1"/>
</dbReference>
<dbReference type="PANTHER" id="PTHR30537">
    <property type="entry name" value="HTH-TYPE TRANSCRIPTIONAL REGULATOR"/>
    <property type="match status" value="1"/>
</dbReference>
<evidence type="ECO:0000256" key="1">
    <source>
        <dbReference type="ARBA" id="ARBA00009437"/>
    </source>
</evidence>
<dbReference type="Proteomes" id="UP001361239">
    <property type="component" value="Unassembled WGS sequence"/>
</dbReference>
<keyword evidence="4" id="KW-0804">Transcription</keyword>
<reference evidence="6 7" key="1">
    <citation type="submission" date="2024-03" db="EMBL/GenBank/DDBJ databases">
        <authorList>
            <person name="Jo J.-H."/>
        </authorList>
    </citation>
    <scope>NUCLEOTIDE SEQUENCE [LARGE SCALE GENOMIC DNA]</scope>
    <source>
        <strain evidence="6 7">PS1R-30</strain>
    </source>
</reference>
<organism evidence="6 7">
    <name type="scientific">Novosphingobium anseongense</name>
    <dbReference type="NCBI Taxonomy" id="3133436"/>
    <lineage>
        <taxon>Bacteria</taxon>
        <taxon>Pseudomonadati</taxon>
        <taxon>Pseudomonadota</taxon>
        <taxon>Alphaproteobacteria</taxon>
        <taxon>Sphingomonadales</taxon>
        <taxon>Sphingomonadaceae</taxon>
        <taxon>Novosphingobium</taxon>
    </lineage>
</organism>
<dbReference type="PANTHER" id="PTHR30537:SF5">
    <property type="entry name" value="HTH-TYPE TRANSCRIPTIONAL ACTIVATOR TTDR-RELATED"/>
    <property type="match status" value="1"/>
</dbReference>
<evidence type="ECO:0000256" key="3">
    <source>
        <dbReference type="ARBA" id="ARBA00023125"/>
    </source>
</evidence>
<dbReference type="EMBL" id="JBBHJZ010000001">
    <property type="protein sequence ID" value="MEJ5976276.1"/>
    <property type="molecule type" value="Genomic_DNA"/>
</dbReference>
<dbReference type="SUPFAM" id="SSF53850">
    <property type="entry name" value="Periplasmic binding protein-like II"/>
    <property type="match status" value="1"/>
</dbReference>